<comment type="subcellular location">
    <subcellularLocation>
        <location evidence="1">Membrane</location>
        <topology evidence="1">Multi-pass membrane protein</topology>
    </subcellularLocation>
</comment>
<dbReference type="RefSeq" id="WP_349641043.1">
    <property type="nucleotide sequence ID" value="NZ_CAWVOH010000001.1"/>
</dbReference>
<accession>A0ABM9N2U8</accession>
<dbReference type="Pfam" id="PF03547">
    <property type="entry name" value="Mem_trans"/>
    <property type="match status" value="2"/>
</dbReference>
<sequence>MGILVIPILAVLGTIILGYFAARHGDFDEADNKQLAKLTMKYALPLSIFIGIWETPRGQLSQYGPLAFWILATMVVAFAIFFFYYRYGMKIEQSGSALLTLSVANASVPFIGSALLPIVFSAKVSAIIIGIYALFSNLITIPLALALVDKQSSIARKIVDTFKNPLVFAPFAAFFLSFLGIPVPAHAEIIFLAFGKAASGIALFSIGITLFTNRVVFNKLVAQTVVFHNIAIPGLLLAVMSLLNLPHDLIKMIVITMALPSPAMPVTIAIRYRIREATIASTQLISTIASAFTIYLFMLLV</sequence>
<feature type="transmembrane region" description="Helical" evidence="7">
    <location>
        <begin position="277"/>
        <end position="298"/>
    </location>
</feature>
<keyword evidence="6 7" id="KW-0472">Membrane</keyword>
<name>A0ABM9N2U8_9LACO</name>
<feature type="transmembrane region" description="Helical" evidence="7">
    <location>
        <begin position="6"/>
        <end position="22"/>
    </location>
</feature>
<evidence type="ECO:0000256" key="2">
    <source>
        <dbReference type="ARBA" id="ARBA00022448"/>
    </source>
</evidence>
<evidence type="ECO:0000256" key="5">
    <source>
        <dbReference type="ARBA" id="ARBA00022989"/>
    </source>
</evidence>
<evidence type="ECO:0000256" key="4">
    <source>
        <dbReference type="ARBA" id="ARBA00022692"/>
    </source>
</evidence>
<keyword evidence="5 7" id="KW-1133">Transmembrane helix</keyword>
<keyword evidence="2" id="KW-0813">Transport</keyword>
<dbReference type="PANTHER" id="PTHR36838:SF1">
    <property type="entry name" value="SLR1864 PROTEIN"/>
    <property type="match status" value="1"/>
</dbReference>
<proteinExistence type="predicted"/>
<feature type="transmembrane region" description="Helical" evidence="7">
    <location>
        <begin position="224"/>
        <end position="243"/>
    </location>
</feature>
<feature type="transmembrane region" description="Helical" evidence="7">
    <location>
        <begin position="97"/>
        <end position="120"/>
    </location>
</feature>
<dbReference type="PANTHER" id="PTHR36838">
    <property type="entry name" value="AUXIN EFFLUX CARRIER FAMILY PROTEIN"/>
    <property type="match status" value="1"/>
</dbReference>
<reference evidence="8 9" key="1">
    <citation type="submission" date="2024-01" db="EMBL/GenBank/DDBJ databases">
        <authorList>
            <person name="Botero Cardona J."/>
        </authorList>
    </citation>
    <scope>NUCLEOTIDE SEQUENCE [LARGE SCALE GENOMIC DNA]</scope>
    <source>
        <strain evidence="8 9">LMG 33000</strain>
    </source>
</reference>
<keyword evidence="9" id="KW-1185">Reference proteome</keyword>
<keyword evidence="3" id="KW-1003">Cell membrane</keyword>
<evidence type="ECO:0000256" key="7">
    <source>
        <dbReference type="SAM" id="Phobius"/>
    </source>
</evidence>
<feature type="transmembrane region" description="Helical" evidence="7">
    <location>
        <begin position="66"/>
        <end position="85"/>
    </location>
</feature>
<dbReference type="InterPro" id="IPR004776">
    <property type="entry name" value="Mem_transp_PIN-like"/>
</dbReference>
<feature type="transmembrane region" description="Helical" evidence="7">
    <location>
        <begin position="189"/>
        <end position="212"/>
    </location>
</feature>
<feature type="transmembrane region" description="Helical" evidence="7">
    <location>
        <begin position="166"/>
        <end position="183"/>
    </location>
</feature>
<evidence type="ECO:0000256" key="1">
    <source>
        <dbReference type="ARBA" id="ARBA00004141"/>
    </source>
</evidence>
<evidence type="ECO:0000256" key="3">
    <source>
        <dbReference type="ARBA" id="ARBA00022475"/>
    </source>
</evidence>
<feature type="transmembrane region" description="Helical" evidence="7">
    <location>
        <begin position="249"/>
        <end position="270"/>
    </location>
</feature>
<feature type="transmembrane region" description="Helical" evidence="7">
    <location>
        <begin position="126"/>
        <end position="145"/>
    </location>
</feature>
<comment type="caution">
    <text evidence="8">The sequence shown here is derived from an EMBL/GenBank/DDBJ whole genome shotgun (WGS) entry which is preliminary data.</text>
</comment>
<evidence type="ECO:0000313" key="9">
    <source>
        <dbReference type="Proteomes" id="UP001314241"/>
    </source>
</evidence>
<evidence type="ECO:0000256" key="6">
    <source>
        <dbReference type="ARBA" id="ARBA00023136"/>
    </source>
</evidence>
<dbReference type="EMBL" id="CAWVOH010000001">
    <property type="protein sequence ID" value="CAK8053475.1"/>
    <property type="molecule type" value="Genomic_DNA"/>
</dbReference>
<keyword evidence="4 7" id="KW-0812">Transmembrane</keyword>
<dbReference type="Proteomes" id="UP001314241">
    <property type="component" value="Unassembled WGS sequence"/>
</dbReference>
<protein>
    <submittedName>
        <fullName evidence="8">AEC (Auxin efflux carrier) family (YfdV)</fullName>
    </submittedName>
</protein>
<gene>
    <name evidence="8" type="ORF">R54876_GBNLAHCA_00030</name>
</gene>
<evidence type="ECO:0000313" key="8">
    <source>
        <dbReference type="EMBL" id="CAK8053475.1"/>
    </source>
</evidence>
<organism evidence="8 9">
    <name type="scientific">Eupransor demetentiae</name>
    <dbReference type="NCBI Taxonomy" id="3109584"/>
    <lineage>
        <taxon>Bacteria</taxon>
        <taxon>Bacillati</taxon>
        <taxon>Bacillota</taxon>
        <taxon>Bacilli</taxon>
        <taxon>Lactobacillales</taxon>
        <taxon>Lactobacillaceae</taxon>
        <taxon>Eupransor</taxon>
    </lineage>
</organism>